<dbReference type="OMA" id="WEKYNTR"/>
<dbReference type="InterPro" id="IPR007110">
    <property type="entry name" value="Ig-like_dom"/>
</dbReference>
<keyword evidence="7" id="KW-1015">Disulfide bond</keyword>
<dbReference type="GO" id="GO:0031295">
    <property type="term" value="P:T cell costimulation"/>
    <property type="evidence" value="ECO:0007669"/>
    <property type="project" value="TreeGrafter"/>
</dbReference>
<dbReference type="GO" id="GO:0042102">
    <property type="term" value="P:positive regulation of T cell proliferation"/>
    <property type="evidence" value="ECO:0007669"/>
    <property type="project" value="TreeGrafter"/>
</dbReference>
<dbReference type="PANTHER" id="PTHR25466:SF14">
    <property type="entry name" value="BUTYROPHILIN SUBFAMILY 2 MEMBER A2-LIKE-RELATED"/>
    <property type="match status" value="1"/>
</dbReference>
<keyword evidence="3 11" id="KW-0812">Transmembrane</keyword>
<dbReference type="Pfam" id="PF07686">
    <property type="entry name" value="V-set"/>
    <property type="match status" value="1"/>
</dbReference>
<reference evidence="13" key="5">
    <citation type="submission" date="2025-09" db="UniProtKB">
        <authorList>
            <consortium name="Ensembl"/>
        </authorList>
    </citation>
    <scope>IDENTIFICATION</scope>
</reference>
<dbReference type="InterPro" id="IPR013783">
    <property type="entry name" value="Ig-like_fold"/>
</dbReference>
<keyword evidence="14" id="KW-1185">Reference proteome</keyword>
<dbReference type="SMART" id="SM00409">
    <property type="entry name" value="IG"/>
    <property type="match status" value="1"/>
</dbReference>
<keyword evidence="10" id="KW-0393">Immunoglobulin domain</keyword>
<keyword evidence="2" id="KW-1003">Cell membrane</keyword>
<dbReference type="GO" id="GO:0007166">
    <property type="term" value="P:cell surface receptor signaling pathway"/>
    <property type="evidence" value="ECO:0007669"/>
    <property type="project" value="TreeGrafter"/>
</dbReference>
<dbReference type="InterPro" id="IPR013106">
    <property type="entry name" value="Ig_V-set"/>
</dbReference>
<organism evidence="13 14">
    <name type="scientific">Electrophorus electricus</name>
    <name type="common">Electric eel</name>
    <name type="synonym">Gymnotus electricus</name>
    <dbReference type="NCBI Taxonomy" id="8005"/>
    <lineage>
        <taxon>Eukaryota</taxon>
        <taxon>Metazoa</taxon>
        <taxon>Chordata</taxon>
        <taxon>Craniata</taxon>
        <taxon>Vertebrata</taxon>
        <taxon>Euteleostomi</taxon>
        <taxon>Actinopterygii</taxon>
        <taxon>Neopterygii</taxon>
        <taxon>Teleostei</taxon>
        <taxon>Ostariophysi</taxon>
        <taxon>Gymnotiformes</taxon>
        <taxon>Gymnotoidei</taxon>
        <taxon>Gymnotidae</taxon>
        <taxon>Electrophorus</taxon>
    </lineage>
</organism>
<reference evidence="13" key="4">
    <citation type="submission" date="2025-08" db="UniProtKB">
        <authorList>
            <consortium name="Ensembl"/>
        </authorList>
    </citation>
    <scope>IDENTIFICATION</scope>
</reference>
<feature type="domain" description="Ig-like" evidence="12">
    <location>
        <begin position="5"/>
        <end position="116"/>
    </location>
</feature>
<evidence type="ECO:0000256" key="2">
    <source>
        <dbReference type="ARBA" id="ARBA00022475"/>
    </source>
</evidence>
<reference evidence="13" key="3">
    <citation type="submission" date="2020-05" db="EMBL/GenBank/DDBJ databases">
        <title>Electrophorus electricus (electric eel) genome, fEleEle1, primary haplotype.</title>
        <authorList>
            <person name="Myers G."/>
            <person name="Meyer A."/>
            <person name="Fedrigo O."/>
            <person name="Formenti G."/>
            <person name="Rhie A."/>
            <person name="Tracey A."/>
            <person name="Sims Y."/>
            <person name="Jarvis E.D."/>
        </authorList>
    </citation>
    <scope>NUCLEOTIDE SEQUENCE [LARGE SCALE GENOMIC DNA]</scope>
</reference>
<dbReference type="GO" id="GO:0006955">
    <property type="term" value="P:immune response"/>
    <property type="evidence" value="ECO:0007669"/>
    <property type="project" value="TreeGrafter"/>
</dbReference>
<dbReference type="Ensembl" id="ENSEEET00000005737.2">
    <property type="protein sequence ID" value="ENSEEEP00000005661.2"/>
    <property type="gene ID" value="ENSEEEG00000029056.1"/>
</dbReference>
<dbReference type="SUPFAM" id="SSF48726">
    <property type="entry name" value="Immunoglobulin"/>
    <property type="match status" value="1"/>
</dbReference>
<dbReference type="Gene3D" id="2.60.40.10">
    <property type="entry name" value="Immunoglobulins"/>
    <property type="match status" value="1"/>
</dbReference>
<comment type="subcellular location">
    <subcellularLocation>
        <location evidence="1">Cell membrane</location>
        <topology evidence="1">Single-pass type I membrane protein</topology>
    </subcellularLocation>
</comment>
<keyword evidence="8" id="KW-0675">Receptor</keyword>
<name>A0A4W4E3Z7_ELEEL</name>
<dbReference type="InterPro" id="IPR051713">
    <property type="entry name" value="T-cell_Activation_Regulation"/>
</dbReference>
<evidence type="ECO:0000256" key="11">
    <source>
        <dbReference type="SAM" id="Phobius"/>
    </source>
</evidence>
<dbReference type="Proteomes" id="UP000314983">
    <property type="component" value="Chromosome 8"/>
</dbReference>
<evidence type="ECO:0000256" key="3">
    <source>
        <dbReference type="ARBA" id="ARBA00022692"/>
    </source>
</evidence>
<protein>
    <recommendedName>
        <fullName evidence="12">Ig-like domain-containing protein</fullName>
    </recommendedName>
</protein>
<evidence type="ECO:0000256" key="7">
    <source>
        <dbReference type="ARBA" id="ARBA00023157"/>
    </source>
</evidence>
<keyword evidence="4" id="KW-0732">Signal</keyword>
<keyword evidence="5 11" id="KW-1133">Transmembrane helix</keyword>
<keyword evidence="6 11" id="KW-0472">Membrane</keyword>
<evidence type="ECO:0000256" key="4">
    <source>
        <dbReference type="ARBA" id="ARBA00022729"/>
    </source>
</evidence>
<dbReference type="GO" id="GO:0071222">
    <property type="term" value="P:cellular response to lipopolysaccharide"/>
    <property type="evidence" value="ECO:0007669"/>
    <property type="project" value="TreeGrafter"/>
</dbReference>
<dbReference type="PROSITE" id="PS50835">
    <property type="entry name" value="IG_LIKE"/>
    <property type="match status" value="1"/>
</dbReference>
<keyword evidence="9" id="KW-0325">Glycoprotein</keyword>
<dbReference type="InterPro" id="IPR003599">
    <property type="entry name" value="Ig_sub"/>
</dbReference>
<dbReference type="GO" id="GO:0042130">
    <property type="term" value="P:negative regulation of T cell proliferation"/>
    <property type="evidence" value="ECO:0007669"/>
    <property type="project" value="TreeGrafter"/>
</dbReference>
<evidence type="ECO:0000256" key="8">
    <source>
        <dbReference type="ARBA" id="ARBA00023170"/>
    </source>
</evidence>
<reference evidence="14" key="1">
    <citation type="journal article" date="2014" name="Science">
        <title>Nonhuman genetics. Genomic basis for the convergent evolution of electric organs.</title>
        <authorList>
            <person name="Gallant J.R."/>
            <person name="Traeger L.L."/>
            <person name="Volkening J.D."/>
            <person name="Moffett H."/>
            <person name="Chen P.H."/>
            <person name="Novina C.D."/>
            <person name="Phillips G.N.Jr."/>
            <person name="Anand R."/>
            <person name="Wells G.B."/>
            <person name="Pinch M."/>
            <person name="Guth R."/>
            <person name="Unguez G.A."/>
            <person name="Albert J.S."/>
            <person name="Zakon H.H."/>
            <person name="Samanta M.P."/>
            <person name="Sussman M.R."/>
        </authorList>
    </citation>
    <scope>NUCLEOTIDE SEQUENCE [LARGE SCALE GENOMIC DNA]</scope>
</reference>
<evidence type="ECO:0000256" key="1">
    <source>
        <dbReference type="ARBA" id="ARBA00004251"/>
    </source>
</evidence>
<evidence type="ECO:0000259" key="12">
    <source>
        <dbReference type="PROSITE" id="PS50835"/>
    </source>
</evidence>
<feature type="transmembrane region" description="Helical" evidence="11">
    <location>
        <begin position="6"/>
        <end position="29"/>
    </location>
</feature>
<evidence type="ECO:0000256" key="5">
    <source>
        <dbReference type="ARBA" id="ARBA00022989"/>
    </source>
</evidence>
<accession>A0A4W4E3Z7</accession>
<reference evidence="14" key="2">
    <citation type="journal article" date="2017" name="Sci. Adv.">
        <title>A tail of two voltages: Proteomic comparison of the three electric organs of the electric eel.</title>
        <authorList>
            <person name="Traeger L.L."/>
            <person name="Sabat G."/>
            <person name="Barrett-Wilt G.A."/>
            <person name="Wells G.B."/>
            <person name="Sussman M.R."/>
        </authorList>
    </citation>
    <scope>NUCLEOTIDE SEQUENCE [LARGE SCALE GENOMIC DNA]</scope>
</reference>
<dbReference type="GO" id="GO:0009897">
    <property type="term" value="C:external side of plasma membrane"/>
    <property type="evidence" value="ECO:0007669"/>
    <property type="project" value="TreeGrafter"/>
</dbReference>
<evidence type="ECO:0000256" key="10">
    <source>
        <dbReference type="ARBA" id="ARBA00023319"/>
    </source>
</evidence>
<evidence type="ECO:0000313" key="14">
    <source>
        <dbReference type="Proteomes" id="UP000314983"/>
    </source>
</evidence>
<evidence type="ECO:0000313" key="13">
    <source>
        <dbReference type="Ensembl" id="ENSEEEP00000005661.2"/>
    </source>
</evidence>
<dbReference type="GeneTree" id="ENSGT01150000287625"/>
<proteinExistence type="predicted"/>
<dbReference type="InterPro" id="IPR036179">
    <property type="entry name" value="Ig-like_dom_sf"/>
</dbReference>
<evidence type="ECO:0000256" key="9">
    <source>
        <dbReference type="ARBA" id="ARBA00023180"/>
    </source>
</evidence>
<dbReference type="PANTHER" id="PTHR25466">
    <property type="entry name" value="T-LYMPHOCYTE ACTIVATION ANTIGEN"/>
    <property type="match status" value="1"/>
</dbReference>
<sequence length="150" mass="17009">QKIYPAAGSAVLLLESFMLCVSAGCMLVGNRRTDNITAYTGDSVLLPCSCTDPHKYNPNRNTWDVISSESEQYRNRVQLNTAHSPGNLSLLISHLTEEDEGDYRCQTKGNKHKDIKLYVSESINLHQFCNKRMLNISQMDLFCLHMMGHR</sequence>
<dbReference type="AlphaFoldDB" id="A0A4W4E3Z7"/>
<evidence type="ECO:0000256" key="6">
    <source>
        <dbReference type="ARBA" id="ARBA00023136"/>
    </source>
</evidence>